<proteinExistence type="predicted"/>
<protein>
    <submittedName>
        <fullName evidence="2">Uncharacterized protein</fullName>
    </submittedName>
</protein>
<keyword evidence="3" id="KW-1185">Reference proteome</keyword>
<dbReference type="KEGG" id="clup:CLUP02_12556"/>
<reference evidence="2" key="1">
    <citation type="journal article" date="2021" name="Mol. Plant Microbe Interact.">
        <title>Complete Genome Sequence of the Plant-Pathogenic Fungus Colletotrichum lupini.</title>
        <authorList>
            <person name="Baroncelli R."/>
            <person name="Pensec F."/>
            <person name="Da Lio D."/>
            <person name="Boufleur T."/>
            <person name="Vicente I."/>
            <person name="Sarrocco S."/>
            <person name="Picot A."/>
            <person name="Baraldi E."/>
            <person name="Sukno S."/>
            <person name="Thon M."/>
            <person name="Le Floch G."/>
        </authorList>
    </citation>
    <scope>NUCLEOTIDE SEQUENCE</scope>
    <source>
        <strain evidence="2">IMI 504893</strain>
    </source>
</reference>
<accession>A0A9Q8WKT7</accession>
<sequence length="180" mass="19661">MLLEKSLGMYGSRTQAIKGWNWGQSPADFLYYGSLHSTASINYTALPRQTLLVCEPVLTAAPTSVPSAQLRAPLKVTTQLAGGQVLQVFKGPPPSSLASPTIRLLPARRPLLYLACFIATRDLEPLTHCSQYLEKEDIPNVQRRNQATQPTLVRLPSIPQSPVTPEPKQLSRPSTAEADS</sequence>
<dbReference type="Proteomes" id="UP000830671">
    <property type="component" value="Chromosome 6"/>
</dbReference>
<feature type="region of interest" description="Disordered" evidence="1">
    <location>
        <begin position="140"/>
        <end position="180"/>
    </location>
</feature>
<evidence type="ECO:0000313" key="3">
    <source>
        <dbReference type="Proteomes" id="UP000830671"/>
    </source>
</evidence>
<dbReference type="GeneID" id="73346530"/>
<dbReference type="RefSeq" id="XP_049148665.1">
    <property type="nucleotide sequence ID" value="XM_049291520.1"/>
</dbReference>
<gene>
    <name evidence="2" type="ORF">CLUP02_12556</name>
</gene>
<evidence type="ECO:0000313" key="2">
    <source>
        <dbReference type="EMBL" id="UQC87054.1"/>
    </source>
</evidence>
<organism evidence="2 3">
    <name type="scientific">Colletotrichum lupini</name>
    <dbReference type="NCBI Taxonomy" id="145971"/>
    <lineage>
        <taxon>Eukaryota</taxon>
        <taxon>Fungi</taxon>
        <taxon>Dikarya</taxon>
        <taxon>Ascomycota</taxon>
        <taxon>Pezizomycotina</taxon>
        <taxon>Sordariomycetes</taxon>
        <taxon>Hypocreomycetidae</taxon>
        <taxon>Glomerellales</taxon>
        <taxon>Glomerellaceae</taxon>
        <taxon>Colletotrichum</taxon>
        <taxon>Colletotrichum acutatum species complex</taxon>
    </lineage>
</organism>
<dbReference type="AlphaFoldDB" id="A0A9Q8WKT7"/>
<evidence type="ECO:0000256" key="1">
    <source>
        <dbReference type="SAM" id="MobiDB-lite"/>
    </source>
</evidence>
<name>A0A9Q8WKT7_9PEZI</name>
<feature type="compositionally biased region" description="Polar residues" evidence="1">
    <location>
        <begin position="142"/>
        <end position="151"/>
    </location>
</feature>
<dbReference type="EMBL" id="CP019478">
    <property type="protein sequence ID" value="UQC87054.1"/>
    <property type="molecule type" value="Genomic_DNA"/>
</dbReference>